<keyword evidence="1" id="KW-1133">Transmembrane helix</keyword>
<name>A0AAE3CZD8_9HYPH</name>
<evidence type="ECO:0000313" key="2">
    <source>
        <dbReference type="EMBL" id="MBW8635768.1"/>
    </source>
</evidence>
<reference evidence="2" key="1">
    <citation type="submission" date="2021-08" db="EMBL/GenBank/DDBJ databases">
        <title>Hoeflea bacterium WL0058 sp. nov., isolated from the sediment.</title>
        <authorList>
            <person name="Wang L."/>
            <person name="Zhang D."/>
        </authorList>
    </citation>
    <scope>NUCLEOTIDE SEQUENCE</scope>
    <source>
        <strain evidence="2">WL0058</strain>
    </source>
</reference>
<dbReference type="EMBL" id="JAICBX010000001">
    <property type="protein sequence ID" value="MBW8635768.1"/>
    <property type="molecule type" value="Genomic_DNA"/>
</dbReference>
<dbReference type="AlphaFoldDB" id="A0AAE3CZD8"/>
<evidence type="ECO:0000256" key="1">
    <source>
        <dbReference type="SAM" id="Phobius"/>
    </source>
</evidence>
<feature type="transmembrane region" description="Helical" evidence="1">
    <location>
        <begin position="42"/>
        <end position="63"/>
    </location>
</feature>
<organism evidence="2 3">
    <name type="scientific">Flavimaribacter sediminis</name>
    <dbReference type="NCBI Taxonomy" id="2865987"/>
    <lineage>
        <taxon>Bacteria</taxon>
        <taxon>Pseudomonadati</taxon>
        <taxon>Pseudomonadota</taxon>
        <taxon>Alphaproteobacteria</taxon>
        <taxon>Hyphomicrobiales</taxon>
        <taxon>Rhizobiaceae</taxon>
        <taxon>Flavimaribacter</taxon>
    </lineage>
</organism>
<dbReference type="Proteomes" id="UP001196509">
    <property type="component" value="Unassembled WGS sequence"/>
</dbReference>
<comment type="caution">
    <text evidence="2">The sequence shown here is derived from an EMBL/GenBank/DDBJ whole genome shotgun (WGS) entry which is preliminary data.</text>
</comment>
<evidence type="ECO:0000313" key="3">
    <source>
        <dbReference type="Proteomes" id="UP001196509"/>
    </source>
</evidence>
<protein>
    <submittedName>
        <fullName evidence="2">Uncharacterized protein</fullName>
    </submittedName>
</protein>
<accession>A0AAE3CZD8</accession>
<gene>
    <name evidence="2" type="ORF">K1W69_01105</name>
</gene>
<sequence length="115" mass="12165">MDNSRDPQIQALFASAEHPLDDQAFGDKVMASTLGSSRRSGLVKAAIGVALVFCLLLTAPLLLEPALALGKLLLIPLFTPDNAVAAFLISPVNTLALPVGMLLLLLWFALRKLSA</sequence>
<feature type="transmembrane region" description="Helical" evidence="1">
    <location>
        <begin position="83"/>
        <end position="110"/>
    </location>
</feature>
<keyword evidence="1" id="KW-0472">Membrane</keyword>
<proteinExistence type="predicted"/>
<dbReference type="RefSeq" id="WP_220226488.1">
    <property type="nucleotide sequence ID" value="NZ_JAICBX010000001.1"/>
</dbReference>
<keyword evidence="1" id="KW-0812">Transmembrane</keyword>
<keyword evidence="3" id="KW-1185">Reference proteome</keyword>